<name>A0A939EPX1_9HYPH</name>
<reference evidence="1" key="1">
    <citation type="submission" date="2021-03" db="EMBL/GenBank/DDBJ databases">
        <title>Roseibium sp. CAU 1637 isolated from Incheon.</title>
        <authorList>
            <person name="Kim W."/>
        </authorList>
    </citation>
    <scope>NUCLEOTIDE SEQUENCE</scope>
    <source>
        <strain evidence="1">CAU 1637</strain>
    </source>
</reference>
<evidence type="ECO:0000313" key="1">
    <source>
        <dbReference type="EMBL" id="MBO0346765.1"/>
    </source>
</evidence>
<comment type="caution">
    <text evidence="1">The sequence shown here is derived from an EMBL/GenBank/DDBJ whole genome shotgun (WGS) entry which is preliminary data.</text>
</comment>
<organism evidence="1 2">
    <name type="scientific">Roseibium limicola</name>
    <dbReference type="NCBI Taxonomy" id="2816037"/>
    <lineage>
        <taxon>Bacteria</taxon>
        <taxon>Pseudomonadati</taxon>
        <taxon>Pseudomonadota</taxon>
        <taxon>Alphaproteobacteria</taxon>
        <taxon>Hyphomicrobiales</taxon>
        <taxon>Stappiaceae</taxon>
        <taxon>Roseibium</taxon>
    </lineage>
</organism>
<evidence type="ECO:0000313" key="2">
    <source>
        <dbReference type="Proteomes" id="UP000664779"/>
    </source>
</evidence>
<sequence length="179" mass="19115">MFIPVFFGSGLGAQAQDIDSVYTKIILETCRSLAMASEESTFGGSWSCDGYRGTPVSVAEGDLRMFVSFGPGAAKEPAVNQTLSGFNTIGETLEWRLRDGVAFATILRWHVSAQDGRNPGQVLVVTQLVPGATCQIARVDAQANRNANALAREAADRLAGNTSCEEPPKILGKASDFVW</sequence>
<accession>A0A939EPX1</accession>
<dbReference type="AlphaFoldDB" id="A0A939EPX1"/>
<protein>
    <submittedName>
        <fullName evidence="1">Uncharacterized protein</fullName>
    </submittedName>
</protein>
<dbReference type="Proteomes" id="UP000664779">
    <property type="component" value="Unassembled WGS sequence"/>
</dbReference>
<dbReference type="EMBL" id="JAFLNF010000007">
    <property type="protein sequence ID" value="MBO0346765.1"/>
    <property type="molecule type" value="Genomic_DNA"/>
</dbReference>
<keyword evidence="2" id="KW-1185">Reference proteome</keyword>
<gene>
    <name evidence="1" type="ORF">J0X15_16175</name>
</gene>
<proteinExistence type="predicted"/>